<dbReference type="GO" id="GO:0016491">
    <property type="term" value="F:oxidoreductase activity"/>
    <property type="evidence" value="ECO:0007669"/>
    <property type="project" value="UniProtKB-KW"/>
</dbReference>
<dbReference type="InterPro" id="IPR016169">
    <property type="entry name" value="FAD-bd_PCMH_sub2"/>
</dbReference>
<keyword evidence="6" id="KW-1185">Reference proteome</keyword>
<dbReference type="GO" id="GO:0071949">
    <property type="term" value="F:FAD binding"/>
    <property type="evidence" value="ECO:0007669"/>
    <property type="project" value="InterPro"/>
</dbReference>
<protein>
    <recommendedName>
        <fullName evidence="4">FAD-binding PCMH-type domain-containing protein</fullName>
    </recommendedName>
</protein>
<keyword evidence="3" id="KW-0560">Oxidoreductase</keyword>
<dbReference type="InterPro" id="IPR002346">
    <property type="entry name" value="Mopterin_DH_FAD-bd"/>
</dbReference>
<dbReference type="OrthoDB" id="9793944at2"/>
<dbReference type="InterPro" id="IPR016167">
    <property type="entry name" value="FAD-bd_PCMH_sub1"/>
</dbReference>
<dbReference type="STRING" id="1873176.BFN67_06670"/>
<evidence type="ECO:0000256" key="1">
    <source>
        <dbReference type="ARBA" id="ARBA00022630"/>
    </source>
</evidence>
<dbReference type="Gene3D" id="3.30.43.10">
    <property type="entry name" value="Uridine Diphospho-n-acetylenolpyruvylglucosamine Reductase, domain 2"/>
    <property type="match status" value="1"/>
</dbReference>
<dbReference type="Gene3D" id="3.30.390.50">
    <property type="entry name" value="CO dehydrogenase flavoprotein, C-terminal domain"/>
    <property type="match status" value="1"/>
</dbReference>
<evidence type="ECO:0000313" key="5">
    <source>
        <dbReference type="EMBL" id="OQM74004.1"/>
    </source>
</evidence>
<dbReference type="Proteomes" id="UP000191905">
    <property type="component" value="Unassembled WGS sequence"/>
</dbReference>
<dbReference type="Gene3D" id="3.30.465.10">
    <property type="match status" value="1"/>
</dbReference>
<name>A0A1V8RLI1_9HYPH</name>
<gene>
    <name evidence="5" type="ORF">BFN67_06670</name>
</gene>
<dbReference type="RefSeq" id="WP_158083545.1">
    <property type="nucleotide sequence ID" value="NZ_MDET01000045.1"/>
</dbReference>
<dbReference type="PANTHER" id="PTHR42659:SF2">
    <property type="entry name" value="XANTHINE DEHYDROGENASE SUBUNIT C-RELATED"/>
    <property type="match status" value="1"/>
</dbReference>
<dbReference type="PROSITE" id="PS51387">
    <property type="entry name" value="FAD_PCMH"/>
    <property type="match status" value="1"/>
</dbReference>
<dbReference type="EMBL" id="MDET01000045">
    <property type="protein sequence ID" value="OQM74004.1"/>
    <property type="molecule type" value="Genomic_DNA"/>
</dbReference>
<dbReference type="InterPro" id="IPR016166">
    <property type="entry name" value="FAD-bd_PCMH"/>
</dbReference>
<evidence type="ECO:0000259" key="4">
    <source>
        <dbReference type="PROSITE" id="PS51387"/>
    </source>
</evidence>
<accession>A0A1V8RLI1</accession>
<dbReference type="InterPro" id="IPR051312">
    <property type="entry name" value="Diverse_Substr_Oxidored"/>
</dbReference>
<dbReference type="InterPro" id="IPR036318">
    <property type="entry name" value="FAD-bd_PCMH-like_sf"/>
</dbReference>
<sequence length="289" mass="31185">MRPASFEYHKAVDIEDAVRLLAEFGEEGRPIAGGQSLVPMMNLRLARPGHLVDINALPMTDIEFDDRTMRIGALVRHEEYGRDPRIGKHFPALLDAVHWIGHPTIRRHGSIGGSLSHADPTAELPAAAILYDASMVVRSLGGERRIAAVDFFESAYVTTLEPGELLVAVEFPIPPRSSAGSFMEIGERVGDFAIASVGAHLEFEQATITRAALVCCGADLVAIRAPEIEAFLVGKTLDAPQAVEVGRRFAAMVDPSGDHIASADYKRALIGELTRRAVEAACARAIESK</sequence>
<keyword evidence="1" id="KW-0285">Flavoprotein</keyword>
<dbReference type="Pfam" id="PF00941">
    <property type="entry name" value="FAD_binding_5"/>
    <property type="match status" value="1"/>
</dbReference>
<organism evidence="5 6">
    <name type="scientific">Manganibacter manganicus</name>
    <dbReference type="NCBI Taxonomy" id="1873176"/>
    <lineage>
        <taxon>Bacteria</taxon>
        <taxon>Pseudomonadati</taxon>
        <taxon>Pseudomonadota</taxon>
        <taxon>Alphaproteobacteria</taxon>
        <taxon>Hyphomicrobiales</taxon>
        <taxon>Phyllobacteriaceae</taxon>
        <taxon>Manganibacter</taxon>
    </lineage>
</organism>
<dbReference type="SMART" id="SM01092">
    <property type="entry name" value="CO_deh_flav_C"/>
    <property type="match status" value="1"/>
</dbReference>
<comment type="caution">
    <text evidence="5">The sequence shown here is derived from an EMBL/GenBank/DDBJ whole genome shotgun (WGS) entry which is preliminary data.</text>
</comment>
<dbReference type="InterPro" id="IPR005107">
    <property type="entry name" value="CO_DH_flav_C"/>
</dbReference>
<evidence type="ECO:0000256" key="2">
    <source>
        <dbReference type="ARBA" id="ARBA00022827"/>
    </source>
</evidence>
<evidence type="ECO:0000313" key="6">
    <source>
        <dbReference type="Proteomes" id="UP000191905"/>
    </source>
</evidence>
<feature type="domain" description="FAD-binding PCMH-type" evidence="4">
    <location>
        <begin position="1"/>
        <end position="176"/>
    </location>
</feature>
<dbReference type="InterPro" id="IPR036683">
    <property type="entry name" value="CO_DH_flav_C_dom_sf"/>
</dbReference>
<dbReference type="SUPFAM" id="SSF55447">
    <property type="entry name" value="CO dehydrogenase flavoprotein C-terminal domain-like"/>
    <property type="match status" value="1"/>
</dbReference>
<dbReference type="Pfam" id="PF03450">
    <property type="entry name" value="CO_deh_flav_C"/>
    <property type="match status" value="1"/>
</dbReference>
<proteinExistence type="predicted"/>
<keyword evidence="2" id="KW-0274">FAD</keyword>
<reference evidence="5 6" key="1">
    <citation type="journal article" date="2016" name="Int. J. Syst. Evol. Microbiol.">
        <title>Pseudaminobacter manganicus sp. nov., isolated from sludge of a manganese mine.</title>
        <authorList>
            <person name="Li J."/>
            <person name="Huang J."/>
            <person name="Liao S."/>
            <person name="Wang G."/>
        </authorList>
    </citation>
    <scope>NUCLEOTIDE SEQUENCE [LARGE SCALE GENOMIC DNA]</scope>
    <source>
        <strain evidence="5 6">JH-7</strain>
    </source>
</reference>
<dbReference type="PANTHER" id="PTHR42659">
    <property type="entry name" value="XANTHINE DEHYDROGENASE SUBUNIT C-RELATED"/>
    <property type="match status" value="1"/>
</dbReference>
<dbReference type="SUPFAM" id="SSF56176">
    <property type="entry name" value="FAD-binding/transporter-associated domain-like"/>
    <property type="match status" value="1"/>
</dbReference>
<evidence type="ECO:0000256" key="3">
    <source>
        <dbReference type="ARBA" id="ARBA00023002"/>
    </source>
</evidence>
<dbReference type="AlphaFoldDB" id="A0A1V8RLI1"/>